<dbReference type="eggNOG" id="COG2814">
    <property type="taxonomic scope" value="Bacteria"/>
</dbReference>
<dbReference type="KEGG" id="kfl:Kfla_2128"/>
<sequence>MPHLPAACPPNLWTDRDFVKLWIGHTASQFGAQTAQFTLPLVALIALGGGAAELGGLRAAQQVPILLCSLFVGVLVDRLSTRTLMVYADLARALALAAVPVAFLLDALGLPLLSLIAFLVGVFTVFFDVAYQACLPRLVQRGQLAQGNSLLESSRSATQICGPALGGGLVALLTAPLALAAGAVFFILSFASIRRIRRPDPPAEYESHSAGMLPEIKAGLRLVLHDRALRAIGLASATHHFFFAALMTTYLVFLTTVLRLPSGVLGLVLAALGPGALLGAVFSAKLPRLVGYGPVMVVAALAADLVLLCVPALRGAGAATVVVLMVVNVAFGALSQLVDVSATAVRQAVVPIRSQGRVVATLNFVGMGLTPLGSVLAGVLAGPLGIRTVLLLSVSGMFLSPLCLALSPLRRLGRTLPGET</sequence>
<comment type="subcellular location">
    <subcellularLocation>
        <location evidence="1">Cell membrane</location>
        <topology evidence="1">Multi-pass membrane protein</topology>
    </subcellularLocation>
</comment>
<organism evidence="8 9">
    <name type="scientific">Kribbella flavida (strain DSM 17836 / JCM 10339 / NBRC 14399)</name>
    <dbReference type="NCBI Taxonomy" id="479435"/>
    <lineage>
        <taxon>Bacteria</taxon>
        <taxon>Bacillati</taxon>
        <taxon>Actinomycetota</taxon>
        <taxon>Actinomycetes</taxon>
        <taxon>Propionibacteriales</taxon>
        <taxon>Kribbellaceae</taxon>
        <taxon>Kribbella</taxon>
    </lineage>
</organism>
<protein>
    <submittedName>
        <fullName evidence="8">Major facilitator superfamily MFS_1</fullName>
    </submittedName>
</protein>
<dbReference type="SUPFAM" id="SSF103473">
    <property type="entry name" value="MFS general substrate transporter"/>
    <property type="match status" value="1"/>
</dbReference>
<dbReference type="STRING" id="479435.Kfla_2128"/>
<dbReference type="PANTHER" id="PTHR23513:SF6">
    <property type="entry name" value="MAJOR FACILITATOR SUPERFAMILY ASSOCIATED DOMAIN-CONTAINING PROTEIN"/>
    <property type="match status" value="1"/>
</dbReference>
<feature type="transmembrane region" description="Helical" evidence="7">
    <location>
        <begin position="231"/>
        <end position="254"/>
    </location>
</feature>
<evidence type="ECO:0000313" key="8">
    <source>
        <dbReference type="EMBL" id="ADB31210.1"/>
    </source>
</evidence>
<dbReference type="Pfam" id="PF05977">
    <property type="entry name" value="MFS_3"/>
    <property type="match status" value="1"/>
</dbReference>
<dbReference type="Gene3D" id="1.20.1250.20">
    <property type="entry name" value="MFS general substrate transporter like domains"/>
    <property type="match status" value="1"/>
</dbReference>
<feature type="transmembrane region" description="Helical" evidence="7">
    <location>
        <begin position="164"/>
        <end position="188"/>
    </location>
</feature>
<evidence type="ECO:0000256" key="3">
    <source>
        <dbReference type="ARBA" id="ARBA00022475"/>
    </source>
</evidence>
<evidence type="ECO:0000256" key="5">
    <source>
        <dbReference type="ARBA" id="ARBA00022989"/>
    </source>
</evidence>
<dbReference type="GO" id="GO:0005886">
    <property type="term" value="C:plasma membrane"/>
    <property type="evidence" value="ECO:0007669"/>
    <property type="project" value="UniProtKB-SubCell"/>
</dbReference>
<keyword evidence="6 7" id="KW-0472">Membrane</keyword>
<evidence type="ECO:0000313" key="9">
    <source>
        <dbReference type="Proteomes" id="UP000007967"/>
    </source>
</evidence>
<dbReference type="PANTHER" id="PTHR23513">
    <property type="entry name" value="INTEGRAL MEMBRANE EFFLUX PROTEIN-RELATED"/>
    <property type="match status" value="1"/>
</dbReference>
<dbReference type="AlphaFoldDB" id="D2PS86"/>
<keyword evidence="9" id="KW-1185">Reference proteome</keyword>
<feature type="transmembrane region" description="Helical" evidence="7">
    <location>
        <begin position="289"/>
        <end position="313"/>
    </location>
</feature>
<feature type="transmembrane region" description="Helical" evidence="7">
    <location>
        <begin position="63"/>
        <end position="80"/>
    </location>
</feature>
<dbReference type="CDD" id="cd06173">
    <property type="entry name" value="MFS_MefA_like"/>
    <property type="match status" value="1"/>
</dbReference>
<dbReference type="InterPro" id="IPR036259">
    <property type="entry name" value="MFS_trans_sf"/>
</dbReference>
<feature type="transmembrane region" description="Helical" evidence="7">
    <location>
        <begin position="358"/>
        <end position="380"/>
    </location>
</feature>
<keyword evidence="4 7" id="KW-0812">Transmembrane</keyword>
<proteinExistence type="predicted"/>
<evidence type="ECO:0000256" key="1">
    <source>
        <dbReference type="ARBA" id="ARBA00004651"/>
    </source>
</evidence>
<reference evidence="8 9" key="2">
    <citation type="journal article" date="2010" name="Stand. Genomic Sci.">
        <title>Complete genome sequence of Kribbella flavida type strain (IFO 14399).</title>
        <authorList>
            <person name="Pukall R."/>
            <person name="Lapidus A."/>
            <person name="Glavina Del Rio T."/>
            <person name="Copeland A."/>
            <person name="Tice H."/>
            <person name="Cheng J.-F."/>
            <person name="Lucas S."/>
            <person name="Chen F."/>
            <person name="Nolan M."/>
            <person name="LaButti K."/>
            <person name="Pati A."/>
            <person name="Ivanova N."/>
            <person name="Mavrommatis K."/>
            <person name="Mikhailova N."/>
            <person name="Pitluck S."/>
            <person name="Bruce D."/>
            <person name="Goodwin L."/>
            <person name="Land M."/>
            <person name="Hauser L."/>
            <person name="Chang Y.-J."/>
            <person name="Jeffries C.D."/>
            <person name="Chen A."/>
            <person name="Palaniappan K."/>
            <person name="Chain P."/>
            <person name="Rohde M."/>
            <person name="Goeker M."/>
            <person name="Bristow J."/>
            <person name="Eisen J.A."/>
            <person name="Markowitz V."/>
            <person name="Hugenholtz P."/>
            <person name="Kyrpides N.C."/>
            <person name="Klenk H.-P."/>
            <person name="Brettin T."/>
        </authorList>
    </citation>
    <scope>NUCLEOTIDE SEQUENCE [LARGE SCALE GENOMIC DNA]</scope>
    <source>
        <strain evidence="9">DSM 17836 / JCM 10339 / NBRC 14399</strain>
    </source>
</reference>
<name>D2PS86_KRIFD</name>
<accession>D2PS86</accession>
<evidence type="ECO:0000256" key="4">
    <source>
        <dbReference type="ARBA" id="ARBA00022692"/>
    </source>
</evidence>
<evidence type="ECO:0000256" key="2">
    <source>
        <dbReference type="ARBA" id="ARBA00022448"/>
    </source>
</evidence>
<keyword evidence="2" id="KW-0813">Transport</keyword>
<feature type="transmembrane region" description="Helical" evidence="7">
    <location>
        <begin position="386"/>
        <end position="406"/>
    </location>
</feature>
<dbReference type="Proteomes" id="UP000007967">
    <property type="component" value="Chromosome"/>
</dbReference>
<feature type="transmembrane region" description="Helical" evidence="7">
    <location>
        <begin position="260"/>
        <end position="282"/>
    </location>
</feature>
<dbReference type="InterPro" id="IPR010290">
    <property type="entry name" value="TM_effector"/>
</dbReference>
<dbReference type="RefSeq" id="WP_012919766.1">
    <property type="nucleotide sequence ID" value="NC_013729.1"/>
</dbReference>
<dbReference type="HOGENOM" id="CLU_034180_13_2_11"/>
<evidence type="ECO:0000256" key="6">
    <source>
        <dbReference type="ARBA" id="ARBA00023136"/>
    </source>
</evidence>
<evidence type="ECO:0000256" key="7">
    <source>
        <dbReference type="SAM" id="Phobius"/>
    </source>
</evidence>
<keyword evidence="3" id="KW-1003">Cell membrane</keyword>
<feature type="transmembrane region" description="Helical" evidence="7">
    <location>
        <begin position="319"/>
        <end position="338"/>
    </location>
</feature>
<dbReference type="EMBL" id="CP001736">
    <property type="protein sequence ID" value="ADB31210.1"/>
    <property type="molecule type" value="Genomic_DNA"/>
</dbReference>
<gene>
    <name evidence="8" type="ordered locus">Kfla_2128</name>
</gene>
<reference evidence="9" key="1">
    <citation type="submission" date="2009-09" db="EMBL/GenBank/DDBJ databases">
        <title>The complete genome of Kribbella flavida DSM 17836.</title>
        <authorList>
            <consortium name="US DOE Joint Genome Institute (JGI-PGF)"/>
            <person name="Lucas S."/>
            <person name="Copeland A."/>
            <person name="Lapidus A."/>
            <person name="Glavina del Rio T."/>
            <person name="Dalin E."/>
            <person name="Tice H."/>
            <person name="Bruce D."/>
            <person name="Goodwin L."/>
            <person name="Pitluck S."/>
            <person name="Kyrpides N."/>
            <person name="Mavromatis K."/>
            <person name="Ivanova N."/>
            <person name="Saunders E."/>
            <person name="Brettin T."/>
            <person name="Detter J.C."/>
            <person name="Han C."/>
            <person name="Larimer F."/>
            <person name="Land M."/>
            <person name="Hauser L."/>
            <person name="Markowitz V."/>
            <person name="Cheng J.-F."/>
            <person name="Hugenholtz P."/>
            <person name="Woyke T."/>
            <person name="Wu D."/>
            <person name="Pukall R."/>
            <person name="Klenk H.-P."/>
            <person name="Eisen J.A."/>
        </authorList>
    </citation>
    <scope>NUCLEOTIDE SEQUENCE [LARGE SCALE GENOMIC DNA]</scope>
    <source>
        <strain evidence="9">DSM 17836 / JCM 10339 / NBRC 14399</strain>
    </source>
</reference>
<keyword evidence="5 7" id="KW-1133">Transmembrane helix</keyword>